<keyword evidence="5" id="KW-0378">Hydrolase</keyword>
<dbReference type="Proteomes" id="UP000637643">
    <property type="component" value="Unassembled WGS sequence"/>
</dbReference>
<name>A0A917FQB4_9BACL</name>
<dbReference type="Pfam" id="PF00753">
    <property type="entry name" value="Lactamase_B"/>
    <property type="match status" value="1"/>
</dbReference>
<accession>A0A917FQB4</accession>
<comment type="catalytic activity">
    <reaction evidence="1">
        <text>3',5'-cyclic CMP + H2O = CMP + H(+)</text>
        <dbReference type="Rhea" id="RHEA:72675"/>
        <dbReference type="ChEBI" id="CHEBI:15377"/>
        <dbReference type="ChEBI" id="CHEBI:15378"/>
        <dbReference type="ChEBI" id="CHEBI:58003"/>
        <dbReference type="ChEBI" id="CHEBI:60377"/>
    </reaction>
    <physiologicalReaction direction="left-to-right" evidence="1">
        <dbReference type="Rhea" id="RHEA:72676"/>
    </physiologicalReaction>
</comment>
<dbReference type="SUPFAM" id="SSF56281">
    <property type="entry name" value="Metallo-hydrolase/oxidoreductase"/>
    <property type="match status" value="1"/>
</dbReference>
<gene>
    <name evidence="5" type="ORF">GCM10010912_47620</name>
</gene>
<evidence type="ECO:0000259" key="4">
    <source>
        <dbReference type="SMART" id="SM00849"/>
    </source>
</evidence>
<dbReference type="InterPro" id="IPR001279">
    <property type="entry name" value="Metallo-B-lactamas"/>
</dbReference>
<reference evidence="5" key="1">
    <citation type="journal article" date="2014" name="Int. J. Syst. Evol. Microbiol.">
        <title>Complete genome sequence of Corynebacterium casei LMG S-19264T (=DSM 44701T), isolated from a smear-ripened cheese.</title>
        <authorList>
            <consortium name="US DOE Joint Genome Institute (JGI-PGF)"/>
            <person name="Walter F."/>
            <person name="Albersmeier A."/>
            <person name="Kalinowski J."/>
            <person name="Ruckert C."/>
        </authorList>
    </citation>
    <scope>NUCLEOTIDE SEQUENCE</scope>
    <source>
        <strain evidence="5">CGMCC 1.16134</strain>
    </source>
</reference>
<dbReference type="GO" id="GO:0016787">
    <property type="term" value="F:hydrolase activity"/>
    <property type="evidence" value="ECO:0007669"/>
    <property type="project" value="UniProtKB-KW"/>
</dbReference>
<feature type="domain" description="Metallo-beta-lactamase" evidence="4">
    <location>
        <begin position="23"/>
        <end position="222"/>
    </location>
</feature>
<dbReference type="RefSeq" id="WP_189029380.1">
    <property type="nucleotide sequence ID" value="NZ_BMKR01000025.1"/>
</dbReference>
<comment type="caution">
    <text evidence="5">The sequence shown here is derived from an EMBL/GenBank/DDBJ whole genome shotgun (WGS) entry which is preliminary data.</text>
</comment>
<dbReference type="InterPro" id="IPR036866">
    <property type="entry name" value="RibonucZ/Hydroxyglut_hydro"/>
</dbReference>
<proteinExistence type="predicted"/>
<evidence type="ECO:0000313" key="5">
    <source>
        <dbReference type="EMBL" id="GGF97338.1"/>
    </source>
</evidence>
<dbReference type="AlphaFoldDB" id="A0A917FQB4"/>
<keyword evidence="6" id="KW-1185">Reference proteome</keyword>
<dbReference type="InterPro" id="IPR050855">
    <property type="entry name" value="NDM-1-like"/>
</dbReference>
<comment type="catalytic activity">
    <reaction evidence="3">
        <text>3',5'-cyclic UMP + H2O = UMP + H(+)</text>
        <dbReference type="Rhea" id="RHEA:70575"/>
        <dbReference type="ChEBI" id="CHEBI:15377"/>
        <dbReference type="ChEBI" id="CHEBI:15378"/>
        <dbReference type="ChEBI" id="CHEBI:57865"/>
        <dbReference type="ChEBI" id="CHEBI:184387"/>
    </reaction>
    <physiologicalReaction direction="left-to-right" evidence="3">
        <dbReference type="Rhea" id="RHEA:70576"/>
    </physiologicalReaction>
</comment>
<evidence type="ECO:0000256" key="3">
    <source>
        <dbReference type="ARBA" id="ARBA00048505"/>
    </source>
</evidence>
<reference evidence="5" key="2">
    <citation type="submission" date="2020-09" db="EMBL/GenBank/DDBJ databases">
        <authorList>
            <person name="Sun Q."/>
            <person name="Zhou Y."/>
        </authorList>
    </citation>
    <scope>NUCLEOTIDE SEQUENCE</scope>
    <source>
        <strain evidence="5">CGMCC 1.16134</strain>
    </source>
</reference>
<sequence>MKPEFEQLSPHILLMHATHETDRPIVAAIMGERRTLLMDAGNSPAHAALFREELSRRGYRQPDLLALTHWHWDHSFGMSGWNLPAVAHSGTAGMLAHLAGLDWSDECLDTLIAEGILNGDSAEHIRKEYGDPKKIQIIQPDIVFSDQLVIDLGGITCELRHVGGDHTADSCILHVKEDDILFLGDALGPSVYGGPRRYSSSEFLRLLGIAYGYEAQWYVESHDRPMSNEAFRAELRSWERLARVVDVFGNDRERVALEIKGYLKLDQLPEDLLKGIEYFMAGAQ</sequence>
<dbReference type="PANTHER" id="PTHR42951">
    <property type="entry name" value="METALLO-BETA-LACTAMASE DOMAIN-CONTAINING"/>
    <property type="match status" value="1"/>
</dbReference>
<evidence type="ECO:0000313" key="6">
    <source>
        <dbReference type="Proteomes" id="UP000637643"/>
    </source>
</evidence>
<protein>
    <submittedName>
        <fullName evidence="5">Zn-dependent hydrolase</fullName>
    </submittedName>
</protein>
<evidence type="ECO:0000256" key="2">
    <source>
        <dbReference type="ARBA" id="ARBA00034301"/>
    </source>
</evidence>
<evidence type="ECO:0000256" key="1">
    <source>
        <dbReference type="ARBA" id="ARBA00034221"/>
    </source>
</evidence>
<organism evidence="5 6">
    <name type="scientific">Paenibacillus albidus</name>
    <dbReference type="NCBI Taxonomy" id="2041023"/>
    <lineage>
        <taxon>Bacteria</taxon>
        <taxon>Bacillati</taxon>
        <taxon>Bacillota</taxon>
        <taxon>Bacilli</taxon>
        <taxon>Bacillales</taxon>
        <taxon>Paenibacillaceae</taxon>
        <taxon>Paenibacillus</taxon>
    </lineage>
</organism>
<dbReference type="SMART" id="SM00849">
    <property type="entry name" value="Lactamase_B"/>
    <property type="match status" value="1"/>
</dbReference>
<dbReference type="EMBL" id="BMKR01000025">
    <property type="protein sequence ID" value="GGF97338.1"/>
    <property type="molecule type" value="Genomic_DNA"/>
</dbReference>
<comment type="function">
    <text evidence="2">Counteracts the endogenous Pycsar antiviral defense system. Phosphodiesterase that enables metal-dependent hydrolysis of host cyclic nucleotide Pycsar defense signals such as cCMP and cUMP.</text>
</comment>
<dbReference type="Gene3D" id="3.60.15.10">
    <property type="entry name" value="Ribonuclease Z/Hydroxyacylglutathione hydrolase-like"/>
    <property type="match status" value="1"/>
</dbReference>
<dbReference type="PANTHER" id="PTHR42951:SF4">
    <property type="entry name" value="ACYL-COENZYME A THIOESTERASE MBLAC2"/>
    <property type="match status" value="1"/>
</dbReference>